<organism evidence="1 2">
    <name type="scientific">Capsicum annuum</name>
    <name type="common">Capsicum pepper</name>
    <dbReference type="NCBI Taxonomy" id="4072"/>
    <lineage>
        <taxon>Eukaryota</taxon>
        <taxon>Viridiplantae</taxon>
        <taxon>Streptophyta</taxon>
        <taxon>Embryophyta</taxon>
        <taxon>Tracheophyta</taxon>
        <taxon>Spermatophyta</taxon>
        <taxon>Magnoliopsida</taxon>
        <taxon>eudicotyledons</taxon>
        <taxon>Gunneridae</taxon>
        <taxon>Pentapetalae</taxon>
        <taxon>asterids</taxon>
        <taxon>lamiids</taxon>
        <taxon>Solanales</taxon>
        <taxon>Solanaceae</taxon>
        <taxon>Solanoideae</taxon>
        <taxon>Capsiceae</taxon>
        <taxon>Capsicum</taxon>
    </lineage>
</organism>
<keyword evidence="2" id="KW-1185">Reference proteome</keyword>
<evidence type="ECO:0000313" key="1">
    <source>
        <dbReference type="EMBL" id="PHT78643.1"/>
    </source>
</evidence>
<protein>
    <submittedName>
        <fullName evidence="1">Uncharacterized protein</fullName>
    </submittedName>
</protein>
<dbReference type="STRING" id="4072.A0A2G2Z9F9"/>
<accession>A0A2G2Z9F9</accession>
<dbReference type="AlphaFoldDB" id="A0A2G2Z9F9"/>
<dbReference type="Proteomes" id="UP000222542">
    <property type="component" value="Unassembled WGS sequence"/>
</dbReference>
<proteinExistence type="predicted"/>
<comment type="caution">
    <text evidence="1">The sequence shown here is derived from an EMBL/GenBank/DDBJ whole genome shotgun (WGS) entry which is preliminary data.</text>
</comment>
<dbReference type="OMA" id="WTHENLQ"/>
<reference evidence="1 2" key="2">
    <citation type="journal article" date="2017" name="Genome Biol.">
        <title>New reference genome sequences of hot pepper reveal the massive evolution of plant disease-resistance genes by retroduplication.</title>
        <authorList>
            <person name="Kim S."/>
            <person name="Park J."/>
            <person name="Yeom S.I."/>
            <person name="Kim Y.M."/>
            <person name="Seo E."/>
            <person name="Kim K.T."/>
            <person name="Kim M.S."/>
            <person name="Lee J.M."/>
            <person name="Cheong K."/>
            <person name="Shin H.S."/>
            <person name="Kim S.B."/>
            <person name="Han K."/>
            <person name="Lee J."/>
            <person name="Park M."/>
            <person name="Lee H.A."/>
            <person name="Lee H.Y."/>
            <person name="Lee Y."/>
            <person name="Oh S."/>
            <person name="Lee J.H."/>
            <person name="Choi E."/>
            <person name="Choi E."/>
            <person name="Lee S.E."/>
            <person name="Jeon J."/>
            <person name="Kim H."/>
            <person name="Choi G."/>
            <person name="Song H."/>
            <person name="Lee J."/>
            <person name="Lee S.C."/>
            <person name="Kwon J.K."/>
            <person name="Lee H.Y."/>
            <person name="Koo N."/>
            <person name="Hong Y."/>
            <person name="Kim R.W."/>
            <person name="Kang W.H."/>
            <person name="Huh J.H."/>
            <person name="Kang B.C."/>
            <person name="Yang T.J."/>
            <person name="Lee Y.H."/>
            <person name="Bennetzen J.L."/>
            <person name="Choi D."/>
        </authorList>
    </citation>
    <scope>NUCLEOTIDE SEQUENCE [LARGE SCALE GENOMIC DNA]</scope>
    <source>
        <strain evidence="2">cv. CM334</strain>
    </source>
</reference>
<name>A0A2G2Z9F9_CAPAN</name>
<sequence>MIVEVFFNDRIIKEISERRRVHFCKVPEDPAAKESYRLPIGHDCFEEVRLNLSCSKKPVAVTFTRLSVLSPEEPWKAVGVRKRKKEISVVVRNLRSTAYRLALASIVLEQWEMVH</sequence>
<evidence type="ECO:0000313" key="2">
    <source>
        <dbReference type="Proteomes" id="UP000222542"/>
    </source>
</evidence>
<reference evidence="1 2" key="1">
    <citation type="journal article" date="2014" name="Nat. Genet.">
        <title>Genome sequence of the hot pepper provides insights into the evolution of pungency in Capsicum species.</title>
        <authorList>
            <person name="Kim S."/>
            <person name="Park M."/>
            <person name="Yeom S.I."/>
            <person name="Kim Y.M."/>
            <person name="Lee J.M."/>
            <person name="Lee H.A."/>
            <person name="Seo E."/>
            <person name="Choi J."/>
            <person name="Cheong K."/>
            <person name="Kim K.T."/>
            <person name="Jung K."/>
            <person name="Lee G.W."/>
            <person name="Oh S.K."/>
            <person name="Bae C."/>
            <person name="Kim S.B."/>
            <person name="Lee H.Y."/>
            <person name="Kim S.Y."/>
            <person name="Kim M.S."/>
            <person name="Kang B.C."/>
            <person name="Jo Y.D."/>
            <person name="Yang H.B."/>
            <person name="Jeong H.J."/>
            <person name="Kang W.H."/>
            <person name="Kwon J.K."/>
            <person name="Shin C."/>
            <person name="Lim J.Y."/>
            <person name="Park J.H."/>
            <person name="Huh J.H."/>
            <person name="Kim J.S."/>
            <person name="Kim B.D."/>
            <person name="Cohen O."/>
            <person name="Paran I."/>
            <person name="Suh M.C."/>
            <person name="Lee S.B."/>
            <person name="Kim Y.K."/>
            <person name="Shin Y."/>
            <person name="Noh S.J."/>
            <person name="Park J."/>
            <person name="Seo Y.S."/>
            <person name="Kwon S.Y."/>
            <person name="Kim H.A."/>
            <person name="Park J.M."/>
            <person name="Kim H.J."/>
            <person name="Choi S.B."/>
            <person name="Bosland P.W."/>
            <person name="Reeves G."/>
            <person name="Jo S.H."/>
            <person name="Lee B.W."/>
            <person name="Cho H.T."/>
            <person name="Choi H.S."/>
            <person name="Lee M.S."/>
            <person name="Yu Y."/>
            <person name="Do Choi Y."/>
            <person name="Park B.S."/>
            <person name="van Deynze A."/>
            <person name="Ashrafi H."/>
            <person name="Hill T."/>
            <person name="Kim W.T."/>
            <person name="Pai H.S."/>
            <person name="Ahn H.K."/>
            <person name="Yeam I."/>
            <person name="Giovannoni J.J."/>
            <person name="Rose J.K."/>
            <person name="Sorensen I."/>
            <person name="Lee S.J."/>
            <person name="Kim R.W."/>
            <person name="Choi I.Y."/>
            <person name="Choi B.S."/>
            <person name="Lim J.S."/>
            <person name="Lee Y.H."/>
            <person name="Choi D."/>
        </authorList>
    </citation>
    <scope>NUCLEOTIDE SEQUENCE [LARGE SCALE GENOMIC DNA]</scope>
    <source>
        <strain evidence="2">cv. CM334</strain>
    </source>
</reference>
<dbReference type="Gramene" id="PHT78643">
    <property type="protein sequence ID" value="PHT78643"/>
    <property type="gene ID" value="T459_16695"/>
</dbReference>
<gene>
    <name evidence="1" type="ORF">T459_16695</name>
</gene>
<dbReference type="EMBL" id="AYRZ02000006">
    <property type="protein sequence ID" value="PHT78643.1"/>
    <property type="molecule type" value="Genomic_DNA"/>
</dbReference>